<dbReference type="PANTHER" id="PTHR46401">
    <property type="entry name" value="GLYCOSYLTRANSFERASE WBBK-RELATED"/>
    <property type="match status" value="1"/>
</dbReference>
<reference evidence="3 4" key="1">
    <citation type="submission" date="2018-05" db="EMBL/GenBank/DDBJ databases">
        <title>Komagataeibacter cocois sp. nov., for a novel cellulose- producing strain isolated from coconut milk.</title>
        <authorList>
            <person name="Liu L."/>
            <person name="Wang Y."/>
            <person name="Liu S."/>
            <person name="Bi J."/>
            <person name="Chen H."/>
            <person name="Deng J."/>
            <person name="Zhang C."/>
            <person name="Hu Q."/>
            <person name="Li C."/>
        </authorList>
    </citation>
    <scope>NUCLEOTIDE SEQUENCE [LARGE SCALE GENOMIC DNA]</scope>
    <source>
        <strain evidence="3 4">WE7</strain>
    </source>
</reference>
<dbReference type="GO" id="GO:0016757">
    <property type="term" value="F:glycosyltransferase activity"/>
    <property type="evidence" value="ECO:0007669"/>
    <property type="project" value="InterPro"/>
</dbReference>
<dbReference type="Proteomes" id="UP000252680">
    <property type="component" value="Unassembled WGS sequence"/>
</dbReference>
<organism evidence="3 4">
    <name type="scientific">Novacetimonas cocois</name>
    <dbReference type="NCBI Taxonomy" id="1747507"/>
    <lineage>
        <taxon>Bacteria</taxon>
        <taxon>Pseudomonadati</taxon>
        <taxon>Pseudomonadota</taxon>
        <taxon>Alphaproteobacteria</taxon>
        <taxon>Acetobacterales</taxon>
        <taxon>Acetobacteraceae</taxon>
        <taxon>Novacetimonas</taxon>
    </lineage>
</organism>
<proteinExistence type="predicted"/>
<gene>
    <name evidence="3" type="ORF">NJLHNGOC_11920</name>
</gene>
<keyword evidence="1" id="KW-0808">Transferase</keyword>
<dbReference type="AlphaFoldDB" id="A0A365YSL9"/>
<dbReference type="CDD" id="cd03809">
    <property type="entry name" value="GT4_MtfB-like"/>
    <property type="match status" value="1"/>
</dbReference>
<protein>
    <recommendedName>
        <fullName evidence="2">Glycosyl transferase family 1 domain-containing protein</fullName>
    </recommendedName>
</protein>
<dbReference type="PANTHER" id="PTHR46401:SF2">
    <property type="entry name" value="GLYCOSYLTRANSFERASE WBBK-RELATED"/>
    <property type="match status" value="1"/>
</dbReference>
<comment type="caution">
    <text evidence="3">The sequence shown here is derived from an EMBL/GenBank/DDBJ whole genome shotgun (WGS) entry which is preliminary data.</text>
</comment>
<dbReference type="EMBL" id="QEXL01000016">
    <property type="protein sequence ID" value="RBM05785.1"/>
    <property type="molecule type" value="Genomic_DNA"/>
</dbReference>
<evidence type="ECO:0000259" key="2">
    <source>
        <dbReference type="Pfam" id="PF00534"/>
    </source>
</evidence>
<name>A0A365YSL9_9PROT</name>
<dbReference type="InterPro" id="IPR001296">
    <property type="entry name" value="Glyco_trans_1"/>
</dbReference>
<evidence type="ECO:0000313" key="4">
    <source>
        <dbReference type="Proteomes" id="UP000252680"/>
    </source>
</evidence>
<evidence type="ECO:0000313" key="3">
    <source>
        <dbReference type="EMBL" id="RBM05785.1"/>
    </source>
</evidence>
<dbReference type="Gene3D" id="3.40.50.2000">
    <property type="entry name" value="Glycogen Phosphorylase B"/>
    <property type="match status" value="1"/>
</dbReference>
<dbReference type="Pfam" id="PF00534">
    <property type="entry name" value="Glycos_transf_1"/>
    <property type="match status" value="1"/>
</dbReference>
<feature type="domain" description="Glycosyl transferase family 1" evidence="2">
    <location>
        <begin position="259"/>
        <end position="424"/>
    </location>
</feature>
<sequence>MQNFPASAYAYQKAYNLDPSNHHAKEEIEHSGALAVVQAPLSEQNQVVRTIWLDVADFLIYAQHNTSMSGIQRVIANLVLYLRDFTAAGWRVVPVAPEYDQDRILSVKTNDMIDLINVYDSVDCNHETILKSVQKAYDGRTRVWPAAGDVLCMAGAFWILPNYDGVMRLKQKGIMFCPFIHDLLQIREPEYVQRAATDKFQIQMSDASELSDFILTNSEYVASDVRTYIKETKLTERPVNAVVLPTELKMTTSDVHIDDEKIKFVVNHDYVLCVSTIEIRKNHKLLISVWEKLREEMGDKAPFLVLIGKWGWQIDEFHQYIEEKGYIDDWLFIFNGIPDVEMEYLYKHCMFTVYPSFAEGFGLPIGESLVYGKPCIASDTTSMPEVGGKFVRYIDPFDAEGAYPIIRKPIVDRQDLKQWEDEIKKDFRPKRWSDFCSEFYNAIAKEADSIKSDVTSAFVYLPPEYLIEGGDHDILIRAAEEKPIVTFRSARIVNWHPNENWGCWSSSRRSEIAFRTDLSEGEKAEVFLRFHRTPYNAANPFVVIDGGDGIQNAPLTEHPTFYRVIARVQKGGVIHLKLLARGYFPAAHGREIFIAWSGLAYCRYDDPGALTATLNALLPIAKEK</sequence>
<dbReference type="SUPFAM" id="SSF53756">
    <property type="entry name" value="UDP-Glycosyltransferase/glycogen phosphorylase"/>
    <property type="match status" value="1"/>
</dbReference>
<evidence type="ECO:0000256" key="1">
    <source>
        <dbReference type="ARBA" id="ARBA00022679"/>
    </source>
</evidence>
<keyword evidence="4" id="KW-1185">Reference proteome</keyword>
<accession>A0A365YSL9</accession>